<evidence type="ECO:0000313" key="2">
    <source>
        <dbReference type="Proteomes" id="UP001595799"/>
    </source>
</evidence>
<gene>
    <name evidence="1" type="ORF">ACFOW6_13960</name>
</gene>
<keyword evidence="2" id="KW-1185">Reference proteome</keyword>
<dbReference type="Proteomes" id="UP001595799">
    <property type="component" value="Unassembled WGS sequence"/>
</dbReference>
<accession>A0ABV8UPZ8</accession>
<sequence length="41" mass="4572">MSYAEQACAEALRRIKAWREGEKLDLSIKGLAAIPPEITEL</sequence>
<dbReference type="RefSeq" id="WP_382423005.1">
    <property type="nucleotide sequence ID" value="NZ_JBHSCW010000007.1"/>
</dbReference>
<protein>
    <submittedName>
        <fullName evidence="1">Uncharacterized protein</fullName>
    </submittedName>
</protein>
<evidence type="ECO:0000313" key="1">
    <source>
        <dbReference type="EMBL" id="MFC4352651.1"/>
    </source>
</evidence>
<comment type="caution">
    <text evidence="1">The sequence shown here is derived from an EMBL/GenBank/DDBJ whole genome shotgun (WGS) entry which is preliminary data.</text>
</comment>
<dbReference type="EMBL" id="JBHSCW010000007">
    <property type="protein sequence ID" value="MFC4352651.1"/>
    <property type="molecule type" value="Genomic_DNA"/>
</dbReference>
<reference evidence="2" key="1">
    <citation type="journal article" date="2019" name="Int. J. Syst. Evol. Microbiol.">
        <title>The Global Catalogue of Microorganisms (GCM) 10K type strain sequencing project: providing services to taxonomists for standard genome sequencing and annotation.</title>
        <authorList>
            <consortium name="The Broad Institute Genomics Platform"/>
            <consortium name="The Broad Institute Genome Sequencing Center for Infectious Disease"/>
            <person name="Wu L."/>
            <person name="Ma J."/>
        </authorList>
    </citation>
    <scope>NUCLEOTIDE SEQUENCE [LARGE SCALE GENOMIC DNA]</scope>
    <source>
        <strain evidence="2">CECT 8472</strain>
    </source>
</reference>
<name>A0ABV8UPZ8_9PROT</name>
<organism evidence="1 2">
    <name type="scientific">Fodinicurvata halophila</name>
    <dbReference type="NCBI Taxonomy" id="1419723"/>
    <lineage>
        <taxon>Bacteria</taxon>
        <taxon>Pseudomonadati</taxon>
        <taxon>Pseudomonadota</taxon>
        <taxon>Alphaproteobacteria</taxon>
        <taxon>Rhodospirillales</taxon>
        <taxon>Rhodovibrionaceae</taxon>
        <taxon>Fodinicurvata</taxon>
    </lineage>
</organism>
<proteinExistence type="predicted"/>